<sequence length="893" mass="94713">MFWHVGFTQPSPIEGILDKDSYTLQELLEEDDLIQEVKSQNERLVVFLRTPETLMQLISYIVVPPAADTEYGSDTKHLKYPFAACEVFCCEVDSIMGAVVQEDEPLNKLFSLLDEPPPLNCVMAGYFTRVVTSLLIKRSQELLAYLQHHPQILSRAVAHLSSASIAELLVRLSGADESLSTYVDPAHLAFLAETPLTDQLLTQLSTGNFSAGAEASASSQEQGAESSTEPAEASTTVVQEARQQAAIVLASIAHNHECPLAVSFTDADYLERLYTVALAPDVSMQALDVCLALLDQRLPPSESSPNGPEDSPRLHVELDAQIKEAAVLGLLGHLPRVMELLQSPGPLAMEGKHLTPFGALTPPLGLTRLKTVQLVTALLCTDVPAADDAVIESGVLGQCLALFRAYPFNNLLHTQVSHLIMHALGSTNQSLTAHLLGPCNLLPWLFTAPALVDLDGAPTLELAGKRTSTSDVPQRRMETAWMGHITRMGNKLAEAAGNSPDIAAALGSSKQWPEWSEAVLKPRNDRENVMQWGCGRPSHTERMSSMDREPEAGLLQDLGEDPPNGNSLIHGNAGPMGRGMGAHRYGAFDPEDDDDDDDIRASQGANAVTLDAAAAFRNLNLGRSPMGGAMGSDSSSSDDSDGSPTSPGPLMHHLDDDTVMVSTHDADGDESFATANSNSAGLVNFADFGDFSPPSTAHQAAKAGSSGDAQGGFNAWGAEGQEATSTSGNHLQDDDAGWAVFDDSSKPFGESSAFAQPTATAQESSPVQIPSSGRPIWKGHQPEAPPSSGTGDSRPSSHHSSSPSSPPSPPQSPPQNPPAAPQTSESRSPYAYWPGNAEDFVEMMPDDFEDGAAKHPEAQGGANEGSQGPAGEGSPEGHRNNDLQSAMHEGAPS</sequence>
<name>A0AAW1PM74_9CHLO</name>
<gene>
    <name evidence="4" type="ORF">WJX73_005157</name>
</gene>
<dbReference type="Proteomes" id="UP001465755">
    <property type="component" value="Unassembled WGS sequence"/>
</dbReference>
<dbReference type="InterPro" id="IPR007587">
    <property type="entry name" value="SAPS"/>
</dbReference>
<keyword evidence="2" id="KW-0131">Cell cycle</keyword>
<dbReference type="GO" id="GO:0019903">
    <property type="term" value="F:protein phosphatase binding"/>
    <property type="evidence" value="ECO:0007669"/>
    <property type="project" value="InterPro"/>
</dbReference>
<reference evidence="4 5" key="1">
    <citation type="journal article" date="2024" name="Nat. Commun.">
        <title>Phylogenomics reveals the evolutionary origins of lichenization in chlorophyte algae.</title>
        <authorList>
            <person name="Puginier C."/>
            <person name="Libourel C."/>
            <person name="Otte J."/>
            <person name="Skaloud P."/>
            <person name="Haon M."/>
            <person name="Grisel S."/>
            <person name="Petersen M."/>
            <person name="Berrin J.G."/>
            <person name="Delaux P.M."/>
            <person name="Dal Grande F."/>
            <person name="Keller J."/>
        </authorList>
    </citation>
    <scope>NUCLEOTIDE SEQUENCE [LARGE SCALE GENOMIC DNA]</scope>
    <source>
        <strain evidence="4 5">SAG 2036</strain>
    </source>
</reference>
<dbReference type="PANTHER" id="PTHR12634:SF8">
    <property type="entry name" value="FIERY MOUNTAIN, ISOFORM D"/>
    <property type="match status" value="1"/>
</dbReference>
<evidence type="ECO:0000256" key="2">
    <source>
        <dbReference type="ARBA" id="ARBA00023306"/>
    </source>
</evidence>
<feature type="compositionally biased region" description="Low complexity" evidence="3">
    <location>
        <begin position="624"/>
        <end position="635"/>
    </location>
</feature>
<comment type="similarity">
    <text evidence="1">Belongs to the SAPS family.</text>
</comment>
<dbReference type="AlphaFoldDB" id="A0AAW1PM74"/>
<protein>
    <submittedName>
        <fullName evidence="4">Uncharacterized protein</fullName>
    </submittedName>
</protein>
<keyword evidence="5" id="KW-1185">Reference proteome</keyword>
<feature type="region of interest" description="Disordered" evidence="3">
    <location>
        <begin position="212"/>
        <end position="237"/>
    </location>
</feature>
<feature type="compositionally biased region" description="Acidic residues" evidence="3">
    <location>
        <begin position="839"/>
        <end position="850"/>
    </location>
</feature>
<proteinExistence type="inferred from homology"/>
<evidence type="ECO:0000256" key="3">
    <source>
        <dbReference type="SAM" id="MobiDB-lite"/>
    </source>
</evidence>
<feature type="region of interest" description="Disordered" evidence="3">
    <location>
        <begin position="695"/>
        <end position="893"/>
    </location>
</feature>
<evidence type="ECO:0000256" key="1">
    <source>
        <dbReference type="ARBA" id="ARBA00006180"/>
    </source>
</evidence>
<feature type="region of interest" description="Disordered" evidence="3">
    <location>
        <begin position="578"/>
        <end position="600"/>
    </location>
</feature>
<dbReference type="Pfam" id="PF04499">
    <property type="entry name" value="SAPS"/>
    <property type="match status" value="1"/>
</dbReference>
<feature type="region of interest" description="Disordered" evidence="3">
    <location>
        <begin position="624"/>
        <end position="655"/>
    </location>
</feature>
<evidence type="ECO:0000313" key="5">
    <source>
        <dbReference type="Proteomes" id="UP001465755"/>
    </source>
</evidence>
<dbReference type="PANTHER" id="PTHR12634">
    <property type="entry name" value="SIT4 YEAST -ASSOCIATING PROTEIN-RELATED"/>
    <property type="match status" value="1"/>
</dbReference>
<dbReference type="GO" id="GO:0019888">
    <property type="term" value="F:protein phosphatase regulator activity"/>
    <property type="evidence" value="ECO:0007669"/>
    <property type="project" value="TreeGrafter"/>
</dbReference>
<evidence type="ECO:0000313" key="4">
    <source>
        <dbReference type="EMBL" id="KAK9810880.1"/>
    </source>
</evidence>
<comment type="caution">
    <text evidence="4">The sequence shown here is derived from an EMBL/GenBank/DDBJ whole genome shotgun (WGS) entry which is preliminary data.</text>
</comment>
<organism evidence="4 5">
    <name type="scientific">Symbiochloris irregularis</name>
    <dbReference type="NCBI Taxonomy" id="706552"/>
    <lineage>
        <taxon>Eukaryota</taxon>
        <taxon>Viridiplantae</taxon>
        <taxon>Chlorophyta</taxon>
        <taxon>core chlorophytes</taxon>
        <taxon>Trebouxiophyceae</taxon>
        <taxon>Trebouxiales</taxon>
        <taxon>Trebouxiaceae</taxon>
        <taxon>Symbiochloris</taxon>
    </lineage>
</organism>
<feature type="compositionally biased region" description="Low complexity" evidence="3">
    <location>
        <begin position="212"/>
        <end position="227"/>
    </location>
</feature>
<feature type="compositionally biased region" description="Pro residues" evidence="3">
    <location>
        <begin position="804"/>
        <end position="820"/>
    </location>
</feature>
<dbReference type="EMBL" id="JALJOQ010000013">
    <property type="protein sequence ID" value="KAK9810880.1"/>
    <property type="molecule type" value="Genomic_DNA"/>
</dbReference>
<feature type="compositionally biased region" description="Acidic residues" evidence="3">
    <location>
        <begin position="589"/>
        <end position="598"/>
    </location>
</feature>
<feature type="compositionally biased region" description="Polar residues" evidence="3">
    <location>
        <begin position="753"/>
        <end position="771"/>
    </location>
</feature>
<accession>A0AAW1PM74</accession>